<evidence type="ECO:0000313" key="2">
    <source>
        <dbReference type="EMBL" id="CEM55242.1"/>
    </source>
</evidence>
<accession>A0A0G4IDE3</accession>
<proteinExistence type="predicted"/>
<keyword evidence="1" id="KW-0732">Signal</keyword>
<feature type="signal peptide" evidence="1">
    <location>
        <begin position="1"/>
        <end position="20"/>
    </location>
</feature>
<dbReference type="VEuPathDB" id="CryptoDB:Cvel_13380"/>
<dbReference type="EMBL" id="CDMZ01005855">
    <property type="protein sequence ID" value="CEM55242.1"/>
    <property type="molecule type" value="Genomic_DNA"/>
</dbReference>
<evidence type="ECO:0000256" key="1">
    <source>
        <dbReference type="SAM" id="SignalP"/>
    </source>
</evidence>
<dbReference type="SUPFAM" id="SSF103511">
    <property type="entry name" value="Chlorophyll a-b binding protein"/>
    <property type="match status" value="1"/>
</dbReference>
<gene>
    <name evidence="2" type="ORF">Cvel_13380</name>
</gene>
<protein>
    <recommendedName>
        <fullName evidence="3">High light inducible protein</fullName>
    </recommendedName>
</protein>
<organism evidence="2">
    <name type="scientific">Chromera velia CCMP2878</name>
    <dbReference type="NCBI Taxonomy" id="1169474"/>
    <lineage>
        <taxon>Eukaryota</taxon>
        <taxon>Sar</taxon>
        <taxon>Alveolata</taxon>
        <taxon>Colpodellida</taxon>
        <taxon>Chromeraceae</taxon>
        <taxon>Chromera</taxon>
    </lineage>
</organism>
<dbReference type="AlphaFoldDB" id="A0A0G4IDE3"/>
<evidence type="ECO:0008006" key="3">
    <source>
        <dbReference type="Google" id="ProtNLM"/>
    </source>
</evidence>
<reference evidence="2" key="1">
    <citation type="submission" date="2014-11" db="EMBL/GenBank/DDBJ databases">
        <authorList>
            <person name="Otto D Thomas"/>
            <person name="Naeem Raeece"/>
        </authorList>
    </citation>
    <scope>NUCLEOTIDE SEQUENCE</scope>
</reference>
<dbReference type="Gene3D" id="1.10.3460.10">
    <property type="entry name" value="Chlorophyll a/b binding protein domain"/>
    <property type="match status" value="1"/>
</dbReference>
<feature type="chain" id="PRO_5005192653" description="High light inducible protein" evidence="1">
    <location>
        <begin position="21"/>
        <end position="114"/>
    </location>
</feature>
<sequence>MARLVLFAVFLATGLTQSLAFLPGPARPLLTRSSRKLETNPLVTSALKPRSEYEQKWKLGPEASEEPLIGFHNWPEKINGRLAMMGFVGLLAFELVTQKPVLSFVLEDFDKSVS</sequence>
<name>A0A0G4IDE3_9ALVE</name>